<proteinExistence type="predicted"/>
<evidence type="ECO:0000313" key="2">
    <source>
        <dbReference type="Proteomes" id="UP001151760"/>
    </source>
</evidence>
<reference evidence="1" key="1">
    <citation type="journal article" date="2022" name="Int. J. Mol. Sci.">
        <title>Draft Genome of Tanacetum Coccineum: Genomic Comparison of Closely Related Tanacetum-Family Plants.</title>
        <authorList>
            <person name="Yamashiro T."/>
            <person name="Shiraishi A."/>
            <person name="Nakayama K."/>
            <person name="Satake H."/>
        </authorList>
    </citation>
    <scope>NUCLEOTIDE SEQUENCE</scope>
</reference>
<keyword evidence="2" id="KW-1185">Reference proteome</keyword>
<sequence length="103" mass="11982">MKDVPVIVLSDEESVLLTIHKNTSYDFKIEEETEEEESDEEFTIRFKRSENRKQLYIPKIPTMALIDDSTDDDVANSNDVKDQFDILLDDEADDDIYKGWAFG</sequence>
<comment type="caution">
    <text evidence="1">The sequence shown here is derived from an EMBL/GenBank/DDBJ whole genome shotgun (WGS) entry which is preliminary data.</text>
</comment>
<protein>
    <submittedName>
        <fullName evidence="1">Uncharacterized protein</fullName>
    </submittedName>
</protein>
<organism evidence="1 2">
    <name type="scientific">Tanacetum coccineum</name>
    <dbReference type="NCBI Taxonomy" id="301880"/>
    <lineage>
        <taxon>Eukaryota</taxon>
        <taxon>Viridiplantae</taxon>
        <taxon>Streptophyta</taxon>
        <taxon>Embryophyta</taxon>
        <taxon>Tracheophyta</taxon>
        <taxon>Spermatophyta</taxon>
        <taxon>Magnoliopsida</taxon>
        <taxon>eudicotyledons</taxon>
        <taxon>Gunneridae</taxon>
        <taxon>Pentapetalae</taxon>
        <taxon>asterids</taxon>
        <taxon>campanulids</taxon>
        <taxon>Asterales</taxon>
        <taxon>Asteraceae</taxon>
        <taxon>Asteroideae</taxon>
        <taxon>Anthemideae</taxon>
        <taxon>Anthemidinae</taxon>
        <taxon>Tanacetum</taxon>
    </lineage>
</organism>
<reference evidence="1" key="2">
    <citation type="submission" date="2022-01" db="EMBL/GenBank/DDBJ databases">
        <authorList>
            <person name="Yamashiro T."/>
            <person name="Shiraishi A."/>
            <person name="Satake H."/>
            <person name="Nakayama K."/>
        </authorList>
    </citation>
    <scope>NUCLEOTIDE SEQUENCE</scope>
</reference>
<accession>A0ABQ5D3C9</accession>
<name>A0ABQ5D3C9_9ASTR</name>
<gene>
    <name evidence="1" type="ORF">Tco_0923271</name>
</gene>
<dbReference type="Proteomes" id="UP001151760">
    <property type="component" value="Unassembled WGS sequence"/>
</dbReference>
<dbReference type="EMBL" id="BQNB010014826">
    <property type="protein sequence ID" value="GJT32852.1"/>
    <property type="molecule type" value="Genomic_DNA"/>
</dbReference>
<evidence type="ECO:0000313" key="1">
    <source>
        <dbReference type="EMBL" id="GJT32852.1"/>
    </source>
</evidence>